<evidence type="ECO:0000256" key="3">
    <source>
        <dbReference type="ARBA" id="ARBA00022679"/>
    </source>
</evidence>
<reference evidence="6" key="1">
    <citation type="submission" date="2020-07" db="EMBL/GenBank/DDBJ databases">
        <authorList>
            <person name="Partida-Martinez L."/>
            <person name="Huntemann M."/>
            <person name="Clum A."/>
            <person name="Wang J."/>
            <person name="Palaniappan K."/>
            <person name="Ritter S."/>
            <person name="Chen I.-M."/>
            <person name="Stamatis D."/>
            <person name="Reddy T."/>
            <person name="O'Malley R."/>
            <person name="Daum C."/>
            <person name="Shapiro N."/>
            <person name="Ivanova N."/>
            <person name="Kyrpides N."/>
            <person name="Woyke T."/>
        </authorList>
    </citation>
    <scope>NUCLEOTIDE SEQUENCE [LARGE SCALE GENOMIC DNA]</scope>
    <source>
        <strain evidence="6">AT2.8</strain>
    </source>
</reference>
<evidence type="ECO:0000313" key="6">
    <source>
        <dbReference type="Proteomes" id="UP000548423"/>
    </source>
</evidence>
<dbReference type="Proteomes" id="UP000548423">
    <property type="component" value="Unassembled WGS sequence"/>
</dbReference>
<dbReference type="InterPro" id="IPR050834">
    <property type="entry name" value="Glycosyltransf_2"/>
</dbReference>
<gene>
    <name evidence="5" type="ORF">F4694_000576</name>
</gene>
<evidence type="ECO:0000313" key="5">
    <source>
        <dbReference type="EMBL" id="NYE03857.1"/>
    </source>
</evidence>
<dbReference type="EC" id="2.4.-.-" evidence="5"/>
<keyword evidence="3 5" id="KW-0808">Transferase</keyword>
<keyword evidence="2 5" id="KW-0328">Glycosyltransferase</keyword>
<dbReference type="Gene3D" id="3.90.550.10">
    <property type="entry name" value="Spore Coat Polysaccharide Biosynthesis Protein SpsA, Chain A"/>
    <property type="match status" value="1"/>
</dbReference>
<comment type="caution">
    <text evidence="5">The sequence shown here is derived from an EMBL/GenBank/DDBJ whole genome shotgun (WGS) entry which is preliminary data.</text>
</comment>
<proteinExistence type="inferred from homology"/>
<name>A0A852T7T1_9BACI</name>
<dbReference type="GO" id="GO:0016757">
    <property type="term" value="F:glycosyltransferase activity"/>
    <property type="evidence" value="ECO:0007669"/>
    <property type="project" value="UniProtKB-KW"/>
</dbReference>
<dbReference type="AlphaFoldDB" id="A0A852T7T1"/>
<dbReference type="EMBL" id="JACCBX010000001">
    <property type="protein sequence ID" value="NYE03857.1"/>
    <property type="molecule type" value="Genomic_DNA"/>
</dbReference>
<protein>
    <submittedName>
        <fullName evidence="5">Glycosyltransferase EpsE</fullName>
        <ecNumber evidence="5">2.4.-.-</ecNumber>
    </submittedName>
</protein>
<evidence type="ECO:0000256" key="1">
    <source>
        <dbReference type="ARBA" id="ARBA00006739"/>
    </source>
</evidence>
<feature type="domain" description="Glycosyltransferase 2-like" evidence="4">
    <location>
        <begin position="3"/>
        <end position="158"/>
    </location>
</feature>
<dbReference type="Pfam" id="PF00535">
    <property type="entry name" value="Glycos_transf_2"/>
    <property type="match status" value="1"/>
</dbReference>
<dbReference type="PANTHER" id="PTHR43685">
    <property type="entry name" value="GLYCOSYLTRANSFERASE"/>
    <property type="match status" value="1"/>
</dbReference>
<dbReference type="PANTHER" id="PTHR43685:SF5">
    <property type="entry name" value="GLYCOSYLTRANSFERASE EPSE-RELATED"/>
    <property type="match status" value="1"/>
</dbReference>
<evidence type="ECO:0000256" key="2">
    <source>
        <dbReference type="ARBA" id="ARBA00022676"/>
    </source>
</evidence>
<evidence type="ECO:0000259" key="4">
    <source>
        <dbReference type="Pfam" id="PF00535"/>
    </source>
</evidence>
<comment type="similarity">
    <text evidence="1">Belongs to the glycosyltransferase 2 family.</text>
</comment>
<accession>A0A852T7T1</accession>
<dbReference type="InterPro" id="IPR029044">
    <property type="entry name" value="Nucleotide-diphossugar_trans"/>
</dbReference>
<dbReference type="InterPro" id="IPR001173">
    <property type="entry name" value="Glyco_trans_2-like"/>
</dbReference>
<reference evidence="6" key="2">
    <citation type="submission" date="2020-08" db="EMBL/GenBank/DDBJ databases">
        <title>The Agave Microbiome: Exploring the role of microbial communities in plant adaptations to desert environments.</title>
        <authorList>
            <person name="Partida-Martinez L.P."/>
        </authorList>
    </citation>
    <scope>NUCLEOTIDE SEQUENCE [LARGE SCALE GENOMIC DNA]</scope>
    <source>
        <strain evidence="6">AT2.8</strain>
    </source>
</reference>
<sequence length="259" mass="30210">MGIYNCADTLSQAIESILAQTYKNWELIMCDDGSTDDTVQVAENYRKSFPEKVFLIKNKKNSGLAVTLNHCLKYAIGDYIARMDGDDISVPERFEKQVDFLENNPEYDLVSTLMIPFDNNIEGIPRGIDKQPDMYSLLTNVPFAHATIMAKREVYQQLGGYSILKRTIRGQDLDLWFRFYKAGFNGYVLQEGLYKVREDMNSFKRKKLIYRIHEMQTRLYGYRLLNFPLRYYPLALRPVIVGLIPRQIMFSYRSKILKG</sequence>
<dbReference type="SUPFAM" id="SSF53448">
    <property type="entry name" value="Nucleotide-diphospho-sugar transferases"/>
    <property type="match status" value="1"/>
</dbReference>
<organism evidence="5 6">
    <name type="scientific">Neobacillus niacini</name>
    <dbReference type="NCBI Taxonomy" id="86668"/>
    <lineage>
        <taxon>Bacteria</taxon>
        <taxon>Bacillati</taxon>
        <taxon>Bacillota</taxon>
        <taxon>Bacilli</taxon>
        <taxon>Bacillales</taxon>
        <taxon>Bacillaceae</taxon>
        <taxon>Neobacillus</taxon>
    </lineage>
</organism>